<dbReference type="InterPro" id="IPR050951">
    <property type="entry name" value="Retrovirus_Pol_polyprotein"/>
</dbReference>
<dbReference type="SUPFAM" id="SSF53098">
    <property type="entry name" value="Ribonuclease H-like"/>
    <property type="match status" value="1"/>
</dbReference>
<feature type="compositionally biased region" description="Basic and acidic residues" evidence="1">
    <location>
        <begin position="275"/>
        <end position="284"/>
    </location>
</feature>
<dbReference type="EMBL" id="QXFV01000492">
    <property type="protein sequence ID" value="KAE9035964.1"/>
    <property type="molecule type" value="Genomic_DNA"/>
</dbReference>
<dbReference type="Proteomes" id="UP000429607">
    <property type="component" value="Unassembled WGS sequence"/>
</dbReference>
<feature type="compositionally biased region" description="Basic residues" evidence="1">
    <location>
        <begin position="312"/>
        <end position="327"/>
    </location>
</feature>
<comment type="caution">
    <text evidence="3">The sequence shown here is derived from an EMBL/GenBank/DDBJ whole genome shotgun (WGS) entry which is preliminary data.</text>
</comment>
<dbReference type="GO" id="GO:0015074">
    <property type="term" value="P:DNA integration"/>
    <property type="evidence" value="ECO:0007669"/>
    <property type="project" value="InterPro"/>
</dbReference>
<dbReference type="GO" id="GO:0003676">
    <property type="term" value="F:nucleic acid binding"/>
    <property type="evidence" value="ECO:0007669"/>
    <property type="project" value="InterPro"/>
</dbReference>
<dbReference type="Gene3D" id="3.30.420.10">
    <property type="entry name" value="Ribonuclease H-like superfamily/Ribonuclease H"/>
    <property type="match status" value="1"/>
</dbReference>
<organism evidence="3 4">
    <name type="scientific">Phytophthora rubi</name>
    <dbReference type="NCBI Taxonomy" id="129364"/>
    <lineage>
        <taxon>Eukaryota</taxon>
        <taxon>Sar</taxon>
        <taxon>Stramenopiles</taxon>
        <taxon>Oomycota</taxon>
        <taxon>Peronosporomycetes</taxon>
        <taxon>Peronosporales</taxon>
        <taxon>Peronosporaceae</taxon>
        <taxon>Phytophthora</taxon>
    </lineage>
</organism>
<name>A0A6A3N309_9STRA</name>
<evidence type="ECO:0000313" key="4">
    <source>
        <dbReference type="Proteomes" id="UP000429607"/>
    </source>
</evidence>
<dbReference type="PANTHER" id="PTHR37984">
    <property type="entry name" value="PROTEIN CBG26694"/>
    <property type="match status" value="1"/>
</dbReference>
<feature type="compositionally biased region" description="Basic and acidic residues" evidence="1">
    <location>
        <begin position="374"/>
        <end position="383"/>
    </location>
</feature>
<dbReference type="InterPro" id="IPR036397">
    <property type="entry name" value="RNaseH_sf"/>
</dbReference>
<dbReference type="InterPro" id="IPR012337">
    <property type="entry name" value="RNaseH-like_sf"/>
</dbReference>
<gene>
    <name evidence="3" type="ORF">PR001_g9060</name>
</gene>
<feature type="compositionally biased region" description="Polar residues" evidence="1">
    <location>
        <begin position="290"/>
        <end position="301"/>
    </location>
</feature>
<protein>
    <recommendedName>
        <fullName evidence="2">Integrase catalytic domain-containing protein</fullName>
    </recommendedName>
</protein>
<reference evidence="3 4" key="1">
    <citation type="submission" date="2018-09" db="EMBL/GenBank/DDBJ databases">
        <title>Genomic investigation of the strawberry pathogen Phytophthora fragariae indicates pathogenicity is determined by transcriptional variation in three key races.</title>
        <authorList>
            <person name="Adams T.M."/>
            <person name="Armitage A.D."/>
            <person name="Sobczyk M.K."/>
            <person name="Bates H.J."/>
            <person name="Dunwell J.M."/>
            <person name="Nellist C.F."/>
            <person name="Harrison R.J."/>
        </authorList>
    </citation>
    <scope>NUCLEOTIDE SEQUENCE [LARGE SCALE GENOMIC DNA]</scope>
    <source>
        <strain evidence="3 4">SCRP249</strain>
    </source>
</reference>
<evidence type="ECO:0000313" key="3">
    <source>
        <dbReference type="EMBL" id="KAE9035964.1"/>
    </source>
</evidence>
<feature type="domain" description="Integrase catalytic" evidence="2">
    <location>
        <begin position="1"/>
        <end position="105"/>
    </location>
</feature>
<proteinExistence type="predicted"/>
<feature type="region of interest" description="Disordered" evidence="1">
    <location>
        <begin position="229"/>
        <end position="433"/>
    </location>
</feature>
<accession>A0A6A3N309</accession>
<evidence type="ECO:0000259" key="2">
    <source>
        <dbReference type="PROSITE" id="PS50994"/>
    </source>
</evidence>
<dbReference type="AlphaFoldDB" id="A0A6A3N309"/>
<dbReference type="InterPro" id="IPR001584">
    <property type="entry name" value="Integrase_cat-core"/>
</dbReference>
<feature type="compositionally biased region" description="Basic and acidic residues" evidence="1">
    <location>
        <begin position="328"/>
        <end position="366"/>
    </location>
</feature>
<sequence length="433" mass="47986">MERVVLFYGPLRELLMDGAPELNGRVIEELVGLLQARQVTPVPYRPALLGLIEGFHRTWKYMVSMYMSENQTDWDDWLPCEAYAYNGSRHSTTGYSPNELLMRRRLRAPNELLRASGVTQVGQWADYHKKGITKLAHRWVGPTRIEEDVGYDNWRVTRLDDGTSLIAHSSFLTSYHCPDSQLQDIAQWVVAEHAQEEADGAQDEWLPQPVQEDQVGNALQPEAGAIRTRAEPPTSEPVEQHVQGRVSVLEPRRVVRAPGGQRTTSGQDEETTGVSEERSHEESGQRLPTAEQTIDPRNSSPRAWAYPSAVTAKRKAVAKGPVRKKRREGNQVRAAEDAEAERRRLQAEKEAREERVARRSARRDGPETAGATKAHADADHGVLDGEAPDGLGRGGQSEVASAIDGEAEIDEGSEQSIKEAEGSSTAVVQALRG</sequence>
<evidence type="ECO:0000256" key="1">
    <source>
        <dbReference type="SAM" id="MobiDB-lite"/>
    </source>
</evidence>
<dbReference type="PANTHER" id="PTHR37984:SF15">
    <property type="entry name" value="INTEGRASE CATALYTIC DOMAIN-CONTAINING PROTEIN"/>
    <property type="match status" value="1"/>
</dbReference>
<dbReference type="PROSITE" id="PS50994">
    <property type="entry name" value="INTEGRASE"/>
    <property type="match status" value="1"/>
</dbReference>